<dbReference type="Proteomes" id="UP001147782">
    <property type="component" value="Unassembled WGS sequence"/>
</dbReference>
<proteinExistence type="predicted"/>
<dbReference type="EMBL" id="JAPZBS010000004">
    <property type="protein sequence ID" value="KAJ5377417.1"/>
    <property type="molecule type" value="Genomic_DNA"/>
</dbReference>
<dbReference type="GeneID" id="81436934"/>
<reference evidence="2" key="1">
    <citation type="submission" date="2022-11" db="EMBL/GenBank/DDBJ databases">
        <authorList>
            <person name="Petersen C."/>
        </authorList>
    </citation>
    <scope>NUCLEOTIDE SEQUENCE</scope>
    <source>
        <strain evidence="2">IBT 29864</strain>
    </source>
</reference>
<keyword evidence="1" id="KW-0472">Membrane</keyword>
<evidence type="ECO:0000313" key="3">
    <source>
        <dbReference type="Proteomes" id="UP001147782"/>
    </source>
</evidence>
<dbReference type="RefSeq" id="XP_056556280.1">
    <property type="nucleotide sequence ID" value="XM_056697755.1"/>
</dbReference>
<dbReference type="GO" id="GO:0016620">
    <property type="term" value="F:oxidoreductase activity, acting on the aldehyde or oxo group of donors, NAD or NADP as acceptor"/>
    <property type="evidence" value="ECO:0007669"/>
    <property type="project" value="InterPro"/>
</dbReference>
<organism evidence="2 3">
    <name type="scientific">Penicillium cataractarum</name>
    <dbReference type="NCBI Taxonomy" id="2100454"/>
    <lineage>
        <taxon>Eukaryota</taxon>
        <taxon>Fungi</taxon>
        <taxon>Dikarya</taxon>
        <taxon>Ascomycota</taxon>
        <taxon>Pezizomycotina</taxon>
        <taxon>Eurotiomycetes</taxon>
        <taxon>Eurotiomycetidae</taxon>
        <taxon>Eurotiales</taxon>
        <taxon>Aspergillaceae</taxon>
        <taxon>Penicillium</taxon>
    </lineage>
</organism>
<comment type="caution">
    <text evidence="2">The sequence shown here is derived from an EMBL/GenBank/DDBJ whole genome shotgun (WGS) entry which is preliminary data.</text>
</comment>
<dbReference type="Gene3D" id="3.40.605.10">
    <property type="entry name" value="Aldehyde Dehydrogenase, Chain A, domain 1"/>
    <property type="match status" value="1"/>
</dbReference>
<evidence type="ECO:0000313" key="2">
    <source>
        <dbReference type="EMBL" id="KAJ5377417.1"/>
    </source>
</evidence>
<dbReference type="InterPro" id="IPR016162">
    <property type="entry name" value="Ald_DH_N"/>
</dbReference>
<feature type="transmembrane region" description="Helical" evidence="1">
    <location>
        <begin position="102"/>
        <end position="126"/>
    </location>
</feature>
<keyword evidence="1" id="KW-0812">Transmembrane</keyword>
<feature type="transmembrane region" description="Helical" evidence="1">
    <location>
        <begin position="435"/>
        <end position="458"/>
    </location>
</feature>
<dbReference type="PANTHER" id="PTHR43111:SF1">
    <property type="entry name" value="ALDEHYDE DEHYDROGENASE B-RELATED"/>
    <property type="match status" value="1"/>
</dbReference>
<keyword evidence="3" id="KW-1185">Reference proteome</keyword>
<gene>
    <name evidence="2" type="ORF">N7496_004826</name>
</gene>
<dbReference type="SUPFAM" id="SSF53720">
    <property type="entry name" value="ALDH-like"/>
    <property type="match status" value="1"/>
</dbReference>
<dbReference type="OrthoDB" id="5596991at2759"/>
<protein>
    <submittedName>
        <fullName evidence="2">Aldehyde dehydrogenase PutA</fullName>
    </submittedName>
</protein>
<name>A0A9W9SFZ8_9EURO</name>
<dbReference type="InterPro" id="IPR016163">
    <property type="entry name" value="Ald_DH_C"/>
</dbReference>
<dbReference type="Gene3D" id="3.40.309.10">
    <property type="entry name" value="Aldehyde Dehydrogenase, Chain A, domain 2"/>
    <property type="match status" value="1"/>
</dbReference>
<dbReference type="InterPro" id="IPR016161">
    <property type="entry name" value="Ald_DH/histidinol_DH"/>
</dbReference>
<keyword evidence="1" id="KW-1133">Transmembrane helix</keyword>
<accession>A0A9W9SFZ8</accession>
<dbReference type="AlphaFoldDB" id="A0A9W9SFZ8"/>
<reference evidence="2" key="2">
    <citation type="journal article" date="2023" name="IMA Fungus">
        <title>Comparative genomic study of the Penicillium genus elucidates a diverse pangenome and 15 lateral gene transfer events.</title>
        <authorList>
            <person name="Petersen C."/>
            <person name="Sorensen T."/>
            <person name="Nielsen M.R."/>
            <person name="Sondergaard T.E."/>
            <person name="Sorensen J.L."/>
            <person name="Fitzpatrick D.A."/>
            <person name="Frisvad J.C."/>
            <person name="Nielsen K.L."/>
        </authorList>
    </citation>
    <scope>NUCLEOTIDE SEQUENCE</scope>
    <source>
        <strain evidence="2">IBT 29864</strain>
    </source>
</reference>
<sequence length="466" mass="51035">MSAALLFPHILAANIDGRVHNIQYRQSQFRRLRSTLFQNLNEITKALLEGSEHSSDEVRAEIFLTFSEIRTHYDSLNVEKSLEEEYRIAHGKDHRKGRRGVGIVYIIPIAHTIFFSSISAMVAALAAGNCIILQLAGTLPIIELLRKILCQALDSDIFAISEVMPDDAFLSQTLLINQEHSKHDRVVAVVDHTADVVQAANKLMSVRFAFGGTSPYAPDLVMVHEAILTRFLEAAVQMSGKSCAVDIKAATNSCVSPRLLSKAERSPDAQVIVSGTGWGIVKVECRESELLQGKLNERVLLVHSFTSLDDAIEASRRDGSPAASYIFASPQSAKYLAHFTDAHLSWVNHIPTEMLMGPMVKGNTSLNPKTRYSTAEFEVLRSQVVKETQLSLKINHLLSKKPTRESSKIWEDAIAPLKPTGQGNGGNVGHFEQGIITGGVVTLTLVVGMTGIVGYFMLNFGLGSMA</sequence>
<dbReference type="PANTHER" id="PTHR43111">
    <property type="entry name" value="ALDEHYDE DEHYDROGENASE B-RELATED"/>
    <property type="match status" value="1"/>
</dbReference>
<evidence type="ECO:0000256" key="1">
    <source>
        <dbReference type="SAM" id="Phobius"/>
    </source>
</evidence>